<gene>
    <name evidence="2" type="ORF">JOC95_002779</name>
</gene>
<dbReference type="EMBL" id="JAFBED010000005">
    <property type="protein sequence ID" value="MBM7620924.1"/>
    <property type="molecule type" value="Genomic_DNA"/>
</dbReference>
<dbReference type="Proteomes" id="UP000737402">
    <property type="component" value="Unassembled WGS sequence"/>
</dbReference>
<reference evidence="2 3" key="1">
    <citation type="submission" date="2021-01" db="EMBL/GenBank/DDBJ databases">
        <title>Genomic Encyclopedia of Type Strains, Phase IV (KMG-IV): sequencing the most valuable type-strain genomes for metagenomic binning, comparative biology and taxonomic classification.</title>
        <authorList>
            <person name="Goeker M."/>
        </authorList>
    </citation>
    <scope>NUCLEOTIDE SEQUENCE [LARGE SCALE GENOMIC DNA]</scope>
    <source>
        <strain evidence="2 3">DSM 25879</strain>
    </source>
</reference>
<evidence type="ECO:0000256" key="1">
    <source>
        <dbReference type="SAM" id="MobiDB-lite"/>
    </source>
</evidence>
<comment type="caution">
    <text evidence="2">The sequence shown here is derived from an EMBL/GenBank/DDBJ whole genome shotgun (WGS) entry which is preliminary data.</text>
</comment>
<feature type="compositionally biased region" description="Polar residues" evidence="1">
    <location>
        <begin position="1"/>
        <end position="10"/>
    </location>
</feature>
<organism evidence="2 3">
    <name type="scientific">Sutcliffiella tianshenii</name>
    <dbReference type="NCBI Taxonomy" id="1463404"/>
    <lineage>
        <taxon>Bacteria</taxon>
        <taxon>Bacillati</taxon>
        <taxon>Bacillota</taxon>
        <taxon>Bacilli</taxon>
        <taxon>Bacillales</taxon>
        <taxon>Bacillaceae</taxon>
        <taxon>Sutcliffiella</taxon>
    </lineage>
</organism>
<proteinExistence type="predicted"/>
<name>A0ABS2P1U5_9BACI</name>
<evidence type="ECO:0000313" key="2">
    <source>
        <dbReference type="EMBL" id="MBM7620924.1"/>
    </source>
</evidence>
<sequence length="82" mass="9644">MDQQERNQMSDVRGEKIANEGMKVRTTLSQEKLQRHLSFVRNELAEDYPLSLKRALSERAISLNRKKLTQILKEDEQSEEAR</sequence>
<dbReference type="RefSeq" id="WP_204417177.1">
    <property type="nucleotide sequence ID" value="NZ_JAFBED010000005.1"/>
</dbReference>
<feature type="region of interest" description="Disordered" evidence="1">
    <location>
        <begin position="1"/>
        <end position="20"/>
    </location>
</feature>
<keyword evidence="3" id="KW-1185">Reference proteome</keyword>
<protein>
    <submittedName>
        <fullName evidence="2">Uncharacterized protein</fullName>
    </submittedName>
</protein>
<evidence type="ECO:0000313" key="3">
    <source>
        <dbReference type="Proteomes" id="UP000737402"/>
    </source>
</evidence>
<accession>A0ABS2P1U5</accession>